<organism evidence="1 2">
    <name type="scientific">Pseudogulbenkiania subflava DSM 22618</name>
    <dbReference type="NCBI Taxonomy" id="1123014"/>
    <lineage>
        <taxon>Bacteria</taxon>
        <taxon>Pseudomonadati</taxon>
        <taxon>Pseudomonadota</taxon>
        <taxon>Betaproteobacteria</taxon>
        <taxon>Neisseriales</taxon>
        <taxon>Chromobacteriaceae</taxon>
        <taxon>Pseudogulbenkiania</taxon>
    </lineage>
</organism>
<dbReference type="STRING" id="1123014.SAMN02745746_01962"/>
<dbReference type="EMBL" id="FXAG01000009">
    <property type="protein sequence ID" value="SMF22292.1"/>
    <property type="molecule type" value="Genomic_DNA"/>
</dbReference>
<evidence type="ECO:0000313" key="2">
    <source>
        <dbReference type="Proteomes" id="UP000192920"/>
    </source>
</evidence>
<proteinExistence type="predicted"/>
<accession>A0A1Y6BQS0</accession>
<reference evidence="2" key="1">
    <citation type="submission" date="2017-04" db="EMBL/GenBank/DDBJ databases">
        <authorList>
            <person name="Varghese N."/>
            <person name="Submissions S."/>
        </authorList>
    </citation>
    <scope>NUCLEOTIDE SEQUENCE [LARGE SCALE GENOMIC DNA]</scope>
    <source>
        <strain evidence="2">DSM 22618</strain>
    </source>
</reference>
<name>A0A1Y6BQS0_9NEIS</name>
<evidence type="ECO:0000313" key="1">
    <source>
        <dbReference type="EMBL" id="SMF22292.1"/>
    </source>
</evidence>
<dbReference type="Proteomes" id="UP000192920">
    <property type="component" value="Unassembled WGS sequence"/>
</dbReference>
<keyword evidence="2" id="KW-1185">Reference proteome</keyword>
<protein>
    <recommendedName>
        <fullName evidence="3">Abortive infection C-terminus</fullName>
    </recommendedName>
</protein>
<sequence>MKYSIYLSEEDKKQLEYEVVSQEFRVHLTRLIERNENFARHFFMNQNWLINRSRTLIGKAIYVLQADDMGGYEDCEYAWHNGEFELCFRRLDTSRLIELLCEVIDRKWLVRKDINNLLEQEGASFRFVKGAGTEVEVISIEKLEEDAPQSNEHPNIRVLVNRMASALDNLDYAGVLHSSASIFETLAKDVVGIASVQGQTLASFFDRYKKDSQLPAEIQAKVLETYKSRNSTPLAGHGSTQAPLISKEEAVTLCELTKAFVRIEYHLLADKVDAKS</sequence>
<gene>
    <name evidence="1" type="ORF">SAMN02745746_01962</name>
</gene>
<dbReference type="AlphaFoldDB" id="A0A1Y6BQS0"/>
<evidence type="ECO:0008006" key="3">
    <source>
        <dbReference type="Google" id="ProtNLM"/>
    </source>
</evidence>
<dbReference type="RefSeq" id="WP_085276229.1">
    <property type="nucleotide sequence ID" value="NZ_FXAG01000009.1"/>
</dbReference>